<gene>
    <name evidence="1" type="ORF">CRG98_008920</name>
</gene>
<evidence type="ECO:0000313" key="1">
    <source>
        <dbReference type="EMBL" id="PKI70687.1"/>
    </source>
</evidence>
<reference evidence="1 2" key="1">
    <citation type="submission" date="2017-11" db="EMBL/GenBank/DDBJ databases">
        <title>De-novo sequencing of pomegranate (Punica granatum L.) genome.</title>
        <authorList>
            <person name="Akparov Z."/>
            <person name="Amiraslanov A."/>
            <person name="Hajiyeva S."/>
            <person name="Abbasov M."/>
            <person name="Kaur K."/>
            <person name="Hamwieh A."/>
            <person name="Solovyev V."/>
            <person name="Salamov A."/>
            <person name="Braich B."/>
            <person name="Kosarev P."/>
            <person name="Mahmoud A."/>
            <person name="Hajiyev E."/>
            <person name="Babayeva S."/>
            <person name="Izzatullayeva V."/>
            <person name="Mammadov A."/>
            <person name="Mammadov A."/>
            <person name="Sharifova S."/>
            <person name="Ojaghi J."/>
            <person name="Eynullazada K."/>
            <person name="Bayramov B."/>
            <person name="Abdulazimova A."/>
            <person name="Shahmuradov I."/>
        </authorList>
    </citation>
    <scope>NUCLEOTIDE SEQUENCE [LARGE SCALE GENOMIC DNA]</scope>
    <source>
        <strain evidence="2">cv. AG2017</strain>
        <tissue evidence="1">Leaf</tissue>
    </source>
</reference>
<accession>A0A2I0KQC5</accession>
<dbReference type="STRING" id="22663.A0A2I0KQC5"/>
<name>A0A2I0KQC5_PUNGR</name>
<protein>
    <recommendedName>
        <fullName evidence="3">Reverse transcriptase Ty1/copia-type domain-containing protein</fullName>
    </recommendedName>
</protein>
<dbReference type="Proteomes" id="UP000233551">
    <property type="component" value="Unassembled WGS sequence"/>
</dbReference>
<dbReference type="EMBL" id="PGOL01000434">
    <property type="protein sequence ID" value="PKI70687.1"/>
    <property type="molecule type" value="Genomic_DNA"/>
</dbReference>
<proteinExistence type="predicted"/>
<dbReference type="AlphaFoldDB" id="A0A2I0KQC5"/>
<sequence length="172" mass="19002">MGAWLVKGVGRGSHSASRRFGEVRVLISWAFEFCDSNEQCIVDVCKETILTSPILICFAFGDDLVAWGLESRVCSIQSCPGGRLVDPIDPIVNSDSGFAGLSFVGARVRIKQAQHEIFINQRKYLKEILKRFSMEECRSVGTPVTLKEKLQEEDRAEPVDAAVYSSLVGCLV</sequence>
<evidence type="ECO:0008006" key="3">
    <source>
        <dbReference type="Google" id="ProtNLM"/>
    </source>
</evidence>
<organism evidence="1 2">
    <name type="scientific">Punica granatum</name>
    <name type="common">Pomegranate</name>
    <dbReference type="NCBI Taxonomy" id="22663"/>
    <lineage>
        <taxon>Eukaryota</taxon>
        <taxon>Viridiplantae</taxon>
        <taxon>Streptophyta</taxon>
        <taxon>Embryophyta</taxon>
        <taxon>Tracheophyta</taxon>
        <taxon>Spermatophyta</taxon>
        <taxon>Magnoliopsida</taxon>
        <taxon>eudicotyledons</taxon>
        <taxon>Gunneridae</taxon>
        <taxon>Pentapetalae</taxon>
        <taxon>rosids</taxon>
        <taxon>malvids</taxon>
        <taxon>Myrtales</taxon>
        <taxon>Lythraceae</taxon>
        <taxon>Punica</taxon>
    </lineage>
</organism>
<evidence type="ECO:0000313" key="2">
    <source>
        <dbReference type="Proteomes" id="UP000233551"/>
    </source>
</evidence>
<keyword evidence="2" id="KW-1185">Reference proteome</keyword>
<comment type="caution">
    <text evidence="1">The sequence shown here is derived from an EMBL/GenBank/DDBJ whole genome shotgun (WGS) entry which is preliminary data.</text>
</comment>